<keyword evidence="12" id="KW-1133">Transmembrane helix</keyword>
<feature type="region of interest" description="Disordered" evidence="15">
    <location>
        <begin position="881"/>
        <end position="928"/>
    </location>
</feature>
<feature type="compositionally biased region" description="Basic and acidic residues" evidence="15">
    <location>
        <begin position="888"/>
        <end position="903"/>
    </location>
</feature>
<accession>A0A7J6KXE8</accession>
<feature type="compositionally biased region" description="Polar residues" evidence="15">
    <location>
        <begin position="596"/>
        <end position="605"/>
    </location>
</feature>
<comment type="similarity">
    <text evidence="4">Belongs to the peptidase S26B family.</text>
</comment>
<dbReference type="Pfam" id="PF00153">
    <property type="entry name" value="Mito_carr"/>
    <property type="match status" value="3"/>
</dbReference>
<feature type="compositionally biased region" description="Basic and acidic residues" evidence="15">
    <location>
        <begin position="1163"/>
        <end position="1173"/>
    </location>
</feature>
<evidence type="ECO:0000256" key="3">
    <source>
        <dbReference type="ARBA" id="ARBA00004606"/>
    </source>
</evidence>
<dbReference type="Proteomes" id="UP000570595">
    <property type="component" value="Unassembled WGS sequence"/>
</dbReference>
<proteinExistence type="inferred from homology"/>
<evidence type="ECO:0000256" key="5">
    <source>
        <dbReference type="ARBA" id="ARBA00013208"/>
    </source>
</evidence>
<dbReference type="EMBL" id="JABAHT010000771">
    <property type="protein sequence ID" value="KAF4652013.1"/>
    <property type="molecule type" value="Genomic_DNA"/>
</dbReference>
<dbReference type="Gene3D" id="1.50.40.10">
    <property type="entry name" value="Mitochondrial carrier domain"/>
    <property type="match status" value="1"/>
</dbReference>
<dbReference type="SUPFAM" id="SSF103506">
    <property type="entry name" value="Mitochondrial carrier"/>
    <property type="match status" value="1"/>
</dbReference>
<feature type="region of interest" description="Disordered" evidence="15">
    <location>
        <begin position="532"/>
        <end position="851"/>
    </location>
</feature>
<evidence type="ECO:0000256" key="12">
    <source>
        <dbReference type="ARBA" id="ARBA00022989"/>
    </source>
</evidence>
<evidence type="ECO:0000313" key="17">
    <source>
        <dbReference type="Proteomes" id="UP000570595"/>
    </source>
</evidence>
<feature type="repeat" description="Solcar" evidence="14">
    <location>
        <begin position="377"/>
        <end position="461"/>
    </location>
</feature>
<dbReference type="InterPro" id="IPR018108">
    <property type="entry name" value="MCP_transmembrane"/>
</dbReference>
<comment type="catalytic activity">
    <reaction evidence="1">
        <text>Cleavage of hydrophobic, N-terminal signal or leader sequences from secreted and periplasmic proteins.</text>
        <dbReference type="EC" id="3.4.21.89"/>
    </reaction>
</comment>
<organism evidence="16 17">
    <name type="scientific">Perkinsus olseni</name>
    <name type="common">Perkinsus atlanticus</name>
    <dbReference type="NCBI Taxonomy" id="32597"/>
    <lineage>
        <taxon>Eukaryota</taxon>
        <taxon>Sar</taxon>
        <taxon>Alveolata</taxon>
        <taxon>Perkinsozoa</taxon>
        <taxon>Perkinsea</taxon>
        <taxon>Perkinsida</taxon>
        <taxon>Perkinsidae</taxon>
        <taxon>Perkinsus</taxon>
    </lineage>
</organism>
<evidence type="ECO:0000256" key="4">
    <source>
        <dbReference type="ARBA" id="ARBA00011035"/>
    </source>
</evidence>
<dbReference type="FunFam" id="2.10.109.10:FF:000003">
    <property type="entry name" value="Signal peptidase complex catalytic subunit SEC11"/>
    <property type="match status" value="1"/>
</dbReference>
<feature type="region of interest" description="Disordered" evidence="15">
    <location>
        <begin position="1161"/>
        <end position="1209"/>
    </location>
</feature>
<evidence type="ECO:0000256" key="6">
    <source>
        <dbReference type="ARBA" id="ARBA00022448"/>
    </source>
</evidence>
<keyword evidence="8 14" id="KW-0812">Transmembrane</keyword>
<evidence type="ECO:0000256" key="9">
    <source>
        <dbReference type="ARBA" id="ARBA00022737"/>
    </source>
</evidence>
<feature type="compositionally biased region" description="Basic and acidic residues" evidence="15">
    <location>
        <begin position="994"/>
        <end position="1012"/>
    </location>
</feature>
<feature type="compositionally biased region" description="Basic and acidic residues" evidence="15">
    <location>
        <begin position="746"/>
        <end position="758"/>
    </location>
</feature>
<keyword evidence="10" id="KW-0378">Hydrolase</keyword>
<dbReference type="PROSITE" id="PS50920">
    <property type="entry name" value="SOLCAR"/>
    <property type="match status" value="3"/>
</dbReference>
<keyword evidence="11" id="KW-0735">Signal-anchor</keyword>
<feature type="repeat" description="Solcar" evidence="14">
    <location>
        <begin position="182"/>
        <end position="269"/>
    </location>
</feature>
<dbReference type="InterPro" id="IPR036286">
    <property type="entry name" value="LexA/Signal_pep-like_sf"/>
</dbReference>
<comment type="subcellular location">
    <subcellularLocation>
        <location evidence="2">Membrane</location>
        <topology evidence="2">Multi-pass membrane protein</topology>
    </subcellularLocation>
    <subcellularLocation>
        <location evidence="3">Membrane</location>
        <topology evidence="3">Single-pass type II membrane protein</topology>
    </subcellularLocation>
</comment>
<dbReference type="OrthoDB" id="10257561at2759"/>
<dbReference type="InterPro" id="IPR019533">
    <property type="entry name" value="Peptidase_S26"/>
</dbReference>
<keyword evidence="7" id="KW-0645">Protease</keyword>
<dbReference type="InterPro" id="IPR023395">
    <property type="entry name" value="MCP_dom_sf"/>
</dbReference>
<dbReference type="InterPro" id="IPR019758">
    <property type="entry name" value="Pept_S26A_signal_pept_1_CS"/>
</dbReference>
<gene>
    <name evidence="16" type="ORF">FOZ61_009995</name>
</gene>
<dbReference type="PROSITE" id="PS00761">
    <property type="entry name" value="SPASE_I_3"/>
    <property type="match status" value="1"/>
</dbReference>
<comment type="caution">
    <text evidence="16">The sequence shown here is derived from an EMBL/GenBank/DDBJ whole genome shotgun (WGS) entry which is preliminary data.</text>
</comment>
<dbReference type="PRINTS" id="PR00926">
    <property type="entry name" value="MITOCARRIER"/>
</dbReference>
<feature type="repeat" description="Solcar" evidence="14">
    <location>
        <begin position="280"/>
        <end position="365"/>
    </location>
</feature>
<protein>
    <recommendedName>
        <fullName evidence="5">signal peptidase I</fullName>
        <ecNumber evidence="5">3.4.21.89</ecNumber>
    </recommendedName>
</protein>
<name>A0A7J6KXE8_PEROL</name>
<evidence type="ECO:0000256" key="10">
    <source>
        <dbReference type="ARBA" id="ARBA00022801"/>
    </source>
</evidence>
<dbReference type="PANTHER" id="PTHR24089">
    <property type="entry name" value="SOLUTE CARRIER FAMILY 25"/>
    <property type="match status" value="1"/>
</dbReference>
<evidence type="ECO:0000256" key="14">
    <source>
        <dbReference type="PROSITE-ProRule" id="PRU00282"/>
    </source>
</evidence>
<dbReference type="GO" id="GO:0004252">
    <property type="term" value="F:serine-type endopeptidase activity"/>
    <property type="evidence" value="ECO:0007669"/>
    <property type="project" value="InterPro"/>
</dbReference>
<keyword evidence="13 14" id="KW-0472">Membrane</keyword>
<sequence>MLGVYAEEFKSVLHNPRRFLTSTLNLACVVFSALMLWKGLMLYTGSESPIVVVLSGSMEPGFHRGDILFLTLKEQDPFEPGDVSVFSIEGRDIPIVHRIVNVHEEESGRVRILTKGDNNMVDDRGLYNYGQLFIERKNIMGRAQGFLPYAGMVTIWLNDYPWLNNEPSQGVSVEGAEEPVRLSALTVAACGSTAGATAKFVVAPLERVKILYQTNPAMRFSWGSAYRTMQGIVSTHGMRGLWKGYLMVLTRIVPYSATNYTVFDRVNTYLQNSALRQHCPAELIRFLSGNCAGASAVVATYPLDMLRSRLASDTRGEFSSYKDAVRKIYASRGIRGIYGGMYPTLCGIIPYAGTSFMCFETLKAKRREMSGKWTAFDRLICGGFSGLVAQSATYPFDIIRRRQQVHGGRAFPGKGVIRSLVDVARTEGVRKGLYKGLSVNWVKGPIAVAAGVPGVKKMNAADLLRGIKAAKKTDDDDDDSWGLSEADSEQAECVTDKGRLRKSSAKRSTVAFSELDPLLHVDRDMVRDTLRPVYSGPVTPAKRASTKKASIRSSGGWMESSSDDDEGGSGFRLGSRRESSASSATDGSWNWDGSVKSKSAISDWTDSWKSEKSRNQASGRRQTSPPGESWAGYSSQKKHSGRGWGAAAVEKSTTESTVSRRDFSSWGGSWETFASGKGGGGSGDKGSQESSGGGRKSRLSESWHFADSGSTPSFGGDQDDDDVASWASSTSSEAIIVKTSVKRHARVEPRGGRDERTSGKVMRRGRSPGRVLETQVLRGARVNSPARKSVGVGSDEGLQPVRAMGPRKPRAPKSAEMNRQDTYKPTRGFGRPPSVQCRGGARTTPSSAPQKWDLLSAGWSTQGEVKGACHHDCDWMNSEHHHWPHSGGEVRTEPERIDPRDVSEQQQWQKRKDLGGEPSREEGAQRERFVPRPIIALVTVDPTDGALTTLGRVDWRANEDIEGLRQRAVCDLAHCDFTRGRSAEVDCERATRLDDSLEREQQAKEQQPRCEEDSGESSQVGVVEQRLDGDRRVSDRGGHSRKSLLDVAQMEGRDEGRRKSKRGNLQEAFVMDDAFVALEEHYQEVERFERRHIPVEEYVPEPAAQPGAEYRPSVRPSTEAVVETLEPAMVGRPVYARRPTRRKWSLLSMGESTQGFVKHHVHKDAGKKDENARARSLSQKARARSPSQGGPRPCVGPQEKRWVDGPMAGPRPLTPQLQGRAFAVLPAEEMNGGVQQRPHLEEVTLDAYHQPKESSSPPTVFHYHHKEESEVTEAAAHPTKAVLQSAYGAAAVRSALNRLFASKHRDPVSHPPQEAAREISGVQQAGPYALPDPEEVNFRRVDGMQAVDPEELPRTGMVAEELHKVSDHTRDGQGVRSYSFDEEVLVELEFNK</sequence>
<evidence type="ECO:0000256" key="15">
    <source>
        <dbReference type="SAM" id="MobiDB-lite"/>
    </source>
</evidence>
<feature type="compositionally biased region" description="Basic and acidic residues" evidence="15">
    <location>
        <begin position="1025"/>
        <end position="1038"/>
    </location>
</feature>
<evidence type="ECO:0000256" key="7">
    <source>
        <dbReference type="ARBA" id="ARBA00022670"/>
    </source>
</evidence>
<dbReference type="GO" id="GO:0009003">
    <property type="term" value="F:signal peptidase activity"/>
    <property type="evidence" value="ECO:0007669"/>
    <property type="project" value="UniProtKB-EC"/>
</dbReference>
<reference evidence="16 17" key="1">
    <citation type="submission" date="2020-04" db="EMBL/GenBank/DDBJ databases">
        <title>Perkinsus olseni comparative genomics.</title>
        <authorList>
            <person name="Bogema D.R."/>
        </authorList>
    </citation>
    <scope>NUCLEOTIDE SEQUENCE [LARGE SCALE GENOMIC DNA]</scope>
    <source>
        <strain evidence="16">ATCC PRA-179</strain>
    </source>
</reference>
<dbReference type="NCBIfam" id="TIGR02228">
    <property type="entry name" value="sigpep_I_arch"/>
    <property type="match status" value="1"/>
</dbReference>
<dbReference type="SUPFAM" id="SSF51306">
    <property type="entry name" value="LexA/Signal peptidase"/>
    <property type="match status" value="1"/>
</dbReference>
<keyword evidence="6" id="KW-0813">Transport</keyword>
<dbReference type="CDD" id="cd06530">
    <property type="entry name" value="S26_SPase_I"/>
    <property type="match status" value="1"/>
</dbReference>
<evidence type="ECO:0000256" key="2">
    <source>
        <dbReference type="ARBA" id="ARBA00004141"/>
    </source>
</evidence>
<evidence type="ECO:0000313" key="16">
    <source>
        <dbReference type="EMBL" id="KAF4652013.1"/>
    </source>
</evidence>
<feature type="compositionally biased region" description="Basic and acidic residues" evidence="15">
    <location>
        <begin position="910"/>
        <end position="928"/>
    </location>
</feature>
<keyword evidence="9" id="KW-0677">Repeat</keyword>
<dbReference type="GO" id="GO:0055085">
    <property type="term" value="P:transmembrane transport"/>
    <property type="evidence" value="ECO:0007669"/>
    <property type="project" value="InterPro"/>
</dbReference>
<evidence type="ECO:0000256" key="8">
    <source>
        <dbReference type="ARBA" id="ARBA00022692"/>
    </source>
</evidence>
<feature type="compositionally biased region" description="Polar residues" evidence="15">
    <location>
        <begin position="615"/>
        <end position="626"/>
    </location>
</feature>
<evidence type="ECO:0000256" key="1">
    <source>
        <dbReference type="ARBA" id="ARBA00000677"/>
    </source>
</evidence>
<dbReference type="EC" id="3.4.21.89" evidence="5"/>
<evidence type="ECO:0000256" key="13">
    <source>
        <dbReference type="ARBA" id="ARBA00023136"/>
    </source>
</evidence>
<feature type="region of interest" description="Disordered" evidence="15">
    <location>
        <begin position="994"/>
        <end position="1061"/>
    </location>
</feature>
<evidence type="ECO:0000256" key="11">
    <source>
        <dbReference type="ARBA" id="ARBA00022968"/>
    </source>
</evidence>
<dbReference type="InterPro" id="IPR001733">
    <property type="entry name" value="Peptidase_S26B"/>
</dbReference>
<dbReference type="GO" id="GO:0006465">
    <property type="term" value="P:signal peptide processing"/>
    <property type="evidence" value="ECO:0007669"/>
    <property type="project" value="InterPro"/>
</dbReference>
<dbReference type="GO" id="GO:0005787">
    <property type="term" value="C:signal peptidase complex"/>
    <property type="evidence" value="ECO:0007669"/>
    <property type="project" value="UniProtKB-ARBA"/>
</dbReference>
<dbReference type="InterPro" id="IPR002067">
    <property type="entry name" value="MCP"/>
</dbReference>